<dbReference type="OrthoDB" id="9814359at2"/>
<evidence type="ECO:0000259" key="2">
    <source>
        <dbReference type="PROSITE" id="PS50846"/>
    </source>
</evidence>
<feature type="domain" description="HMA" evidence="2">
    <location>
        <begin position="4"/>
        <end position="70"/>
    </location>
</feature>
<dbReference type="InterPro" id="IPR006121">
    <property type="entry name" value="HMA_dom"/>
</dbReference>
<dbReference type="GO" id="GO:0046872">
    <property type="term" value="F:metal ion binding"/>
    <property type="evidence" value="ECO:0007669"/>
    <property type="project" value="UniProtKB-KW"/>
</dbReference>
<dbReference type="Pfam" id="PF00403">
    <property type="entry name" value="HMA"/>
    <property type="match status" value="1"/>
</dbReference>
<keyword evidence="4" id="KW-1185">Reference proteome</keyword>
<organism evidence="3 4">
    <name type="scientific">Moraxella macacae 0408225</name>
    <dbReference type="NCBI Taxonomy" id="1230338"/>
    <lineage>
        <taxon>Bacteria</taxon>
        <taxon>Pseudomonadati</taxon>
        <taxon>Pseudomonadota</taxon>
        <taxon>Gammaproteobacteria</taxon>
        <taxon>Moraxellales</taxon>
        <taxon>Moraxellaceae</taxon>
        <taxon>Moraxella</taxon>
    </lineage>
</organism>
<evidence type="ECO:0000313" key="4">
    <source>
        <dbReference type="Proteomes" id="UP000023795"/>
    </source>
</evidence>
<dbReference type="PROSITE" id="PS01047">
    <property type="entry name" value="HMA_1"/>
    <property type="match status" value="1"/>
</dbReference>
<dbReference type="InterPro" id="IPR001802">
    <property type="entry name" value="MerP/CopZ"/>
</dbReference>
<gene>
    <name evidence="3" type="ORF">MOMA_04585</name>
</gene>
<keyword evidence="1" id="KW-0479">Metal-binding</keyword>
<sequence length="70" mass="7215">MSVKTLVFGIDGMTCNACVNGVTKAIMAVDGVVSCEVSLDDALATVGFDDELTNELALKQAVADAGYEVD</sequence>
<proteinExistence type="predicted"/>
<dbReference type="PATRIC" id="fig|1230338.3.peg.995"/>
<dbReference type="PROSITE" id="PS50846">
    <property type="entry name" value="HMA_2"/>
    <property type="match status" value="1"/>
</dbReference>
<dbReference type="FunFam" id="3.30.70.100:FF:000001">
    <property type="entry name" value="ATPase copper transporting beta"/>
    <property type="match status" value="1"/>
</dbReference>
<protein>
    <recommendedName>
        <fullName evidence="2">HMA domain-containing protein</fullName>
    </recommendedName>
</protein>
<dbReference type="EMBL" id="ANIN01000001">
    <property type="protein sequence ID" value="ELA09653.1"/>
    <property type="molecule type" value="Genomic_DNA"/>
</dbReference>
<accession>L2FB40</accession>
<dbReference type="Proteomes" id="UP000023795">
    <property type="component" value="Unassembled WGS sequence"/>
</dbReference>
<dbReference type="PRINTS" id="PR00946">
    <property type="entry name" value="HGSCAVENGER"/>
</dbReference>
<dbReference type="AlphaFoldDB" id="L2FB40"/>
<dbReference type="InterPro" id="IPR017969">
    <property type="entry name" value="Heavy-metal-associated_CS"/>
</dbReference>
<reference evidence="3 4" key="1">
    <citation type="journal article" date="2013" name="Genome Announc.">
        <title>Genome Sequence of Moraxella macacae 0408225, a Novel Bacterial Species Isolated from a Cynomolgus Macaque with Epistaxis.</title>
        <authorList>
            <person name="Ladner J.T."/>
            <person name="Whitehouse C.A."/>
            <person name="Koroleva G.I."/>
            <person name="Palacios G.F."/>
        </authorList>
    </citation>
    <scope>NUCLEOTIDE SEQUENCE [LARGE SCALE GENOMIC DNA]</scope>
    <source>
        <strain evidence="3 4">0408225</strain>
    </source>
</reference>
<dbReference type="STRING" id="1230338.MOMA_04585"/>
<dbReference type="RefSeq" id="WP_009767471.1">
    <property type="nucleotide sequence ID" value="NZ_ANIN01000001.1"/>
</dbReference>
<comment type="caution">
    <text evidence="3">The sequence shown here is derived from an EMBL/GenBank/DDBJ whole genome shotgun (WGS) entry which is preliminary data.</text>
</comment>
<dbReference type="InterPro" id="IPR036163">
    <property type="entry name" value="HMA_dom_sf"/>
</dbReference>
<dbReference type="CDD" id="cd00371">
    <property type="entry name" value="HMA"/>
    <property type="match status" value="1"/>
</dbReference>
<evidence type="ECO:0000313" key="3">
    <source>
        <dbReference type="EMBL" id="ELA09653.1"/>
    </source>
</evidence>
<evidence type="ECO:0000256" key="1">
    <source>
        <dbReference type="ARBA" id="ARBA00022723"/>
    </source>
</evidence>
<name>L2FB40_9GAMM</name>
<dbReference type="Gene3D" id="3.30.70.100">
    <property type="match status" value="1"/>
</dbReference>
<dbReference type="eggNOG" id="COG2608">
    <property type="taxonomic scope" value="Bacteria"/>
</dbReference>
<dbReference type="SUPFAM" id="SSF55008">
    <property type="entry name" value="HMA, heavy metal-associated domain"/>
    <property type="match status" value="1"/>
</dbReference>